<evidence type="ECO:0000313" key="6">
    <source>
        <dbReference type="Proteomes" id="UP000319852"/>
    </source>
</evidence>
<dbReference type="RefSeq" id="WP_145060713.1">
    <property type="nucleotide sequence ID" value="NZ_CP036263.1"/>
</dbReference>
<proteinExistence type="predicted"/>
<dbReference type="Gene3D" id="2.130.10.10">
    <property type="entry name" value="YVTN repeat-like/Quinoprotein amine dehydrogenase"/>
    <property type="match status" value="2"/>
</dbReference>
<evidence type="ECO:0000259" key="4">
    <source>
        <dbReference type="Pfam" id="PF13360"/>
    </source>
</evidence>
<keyword evidence="3" id="KW-1133">Transmembrane helix</keyword>
<feature type="compositionally biased region" description="Basic residues" evidence="2">
    <location>
        <begin position="167"/>
        <end position="184"/>
    </location>
</feature>
<keyword evidence="3" id="KW-0472">Membrane</keyword>
<dbReference type="InterPro" id="IPR002372">
    <property type="entry name" value="PQQ_rpt_dom"/>
</dbReference>
<reference evidence="5 6" key="1">
    <citation type="submission" date="2019-02" db="EMBL/GenBank/DDBJ databases">
        <title>Deep-cultivation of Planctomycetes and their phenomic and genomic characterization uncovers novel biology.</title>
        <authorList>
            <person name="Wiegand S."/>
            <person name="Jogler M."/>
            <person name="Boedeker C."/>
            <person name="Pinto D."/>
            <person name="Vollmers J."/>
            <person name="Rivas-Marin E."/>
            <person name="Kohn T."/>
            <person name="Peeters S.H."/>
            <person name="Heuer A."/>
            <person name="Rast P."/>
            <person name="Oberbeckmann S."/>
            <person name="Bunk B."/>
            <person name="Jeske O."/>
            <person name="Meyerdierks A."/>
            <person name="Storesund J.E."/>
            <person name="Kallscheuer N."/>
            <person name="Luecker S."/>
            <person name="Lage O.M."/>
            <person name="Pohl T."/>
            <person name="Merkel B.J."/>
            <person name="Hornburger P."/>
            <person name="Mueller R.-W."/>
            <person name="Bruemmer F."/>
            <person name="Labrenz M."/>
            <person name="Spormann A.M."/>
            <person name="Op den Camp H."/>
            <person name="Overmann J."/>
            <person name="Amann R."/>
            <person name="Jetten M.S.M."/>
            <person name="Mascher T."/>
            <person name="Medema M.H."/>
            <person name="Devos D.P."/>
            <person name="Kaster A.-K."/>
            <person name="Ovreas L."/>
            <person name="Rohde M."/>
            <person name="Galperin M.Y."/>
            <person name="Jogler C."/>
        </authorList>
    </citation>
    <scope>NUCLEOTIDE SEQUENCE [LARGE SCALE GENOMIC DNA]</scope>
    <source>
        <strain evidence="5 6">HG15A2</strain>
    </source>
</reference>
<dbReference type="InterPro" id="IPR011047">
    <property type="entry name" value="Quinoprotein_ADH-like_sf"/>
</dbReference>
<dbReference type="PANTHER" id="PTHR34512:SF30">
    <property type="entry name" value="OUTER MEMBRANE PROTEIN ASSEMBLY FACTOR BAMB"/>
    <property type="match status" value="1"/>
</dbReference>
<dbReference type="OrthoDB" id="226874at2"/>
<feature type="compositionally biased region" description="Low complexity" evidence="2">
    <location>
        <begin position="101"/>
        <end position="121"/>
    </location>
</feature>
<gene>
    <name evidence="5" type="ORF">HG15A2_28260</name>
</gene>
<dbReference type="PANTHER" id="PTHR34512">
    <property type="entry name" value="CELL SURFACE PROTEIN"/>
    <property type="match status" value="1"/>
</dbReference>
<dbReference type="Pfam" id="PF13360">
    <property type="entry name" value="PQQ_2"/>
    <property type="match status" value="1"/>
</dbReference>
<dbReference type="Proteomes" id="UP000319852">
    <property type="component" value="Chromosome"/>
</dbReference>
<organism evidence="5 6">
    <name type="scientific">Adhaeretor mobilis</name>
    <dbReference type="NCBI Taxonomy" id="1930276"/>
    <lineage>
        <taxon>Bacteria</taxon>
        <taxon>Pseudomonadati</taxon>
        <taxon>Planctomycetota</taxon>
        <taxon>Planctomycetia</taxon>
        <taxon>Pirellulales</taxon>
        <taxon>Lacipirellulaceae</taxon>
        <taxon>Adhaeretor</taxon>
    </lineage>
</organism>
<dbReference type="SUPFAM" id="SSF50998">
    <property type="entry name" value="Quinoprotein alcohol dehydrogenase-like"/>
    <property type="match status" value="1"/>
</dbReference>
<dbReference type="InterPro" id="IPR015943">
    <property type="entry name" value="WD40/YVTN_repeat-like_dom_sf"/>
</dbReference>
<keyword evidence="1" id="KW-0175">Coiled coil</keyword>
<keyword evidence="6" id="KW-1185">Reference proteome</keyword>
<dbReference type="AlphaFoldDB" id="A0A517MX95"/>
<feature type="domain" description="Pyrrolo-quinoline quinone repeat" evidence="4">
    <location>
        <begin position="453"/>
        <end position="572"/>
    </location>
</feature>
<keyword evidence="3" id="KW-0812">Transmembrane</keyword>
<evidence type="ECO:0000313" key="5">
    <source>
        <dbReference type="EMBL" id="QDS99502.1"/>
    </source>
</evidence>
<dbReference type="SMART" id="SM00564">
    <property type="entry name" value="PQQ"/>
    <property type="match status" value="5"/>
</dbReference>
<feature type="region of interest" description="Disordered" evidence="2">
    <location>
        <begin position="74"/>
        <end position="186"/>
    </location>
</feature>
<accession>A0A517MX95</accession>
<feature type="transmembrane region" description="Helical" evidence="3">
    <location>
        <begin position="193"/>
        <end position="215"/>
    </location>
</feature>
<name>A0A517MX95_9BACT</name>
<evidence type="ECO:0000256" key="3">
    <source>
        <dbReference type="SAM" id="Phobius"/>
    </source>
</evidence>
<dbReference type="InterPro" id="IPR018391">
    <property type="entry name" value="PQQ_b-propeller_rpt"/>
</dbReference>
<evidence type="ECO:0000256" key="1">
    <source>
        <dbReference type="SAM" id="Coils"/>
    </source>
</evidence>
<dbReference type="KEGG" id="amob:HG15A2_28260"/>
<evidence type="ECO:0000256" key="2">
    <source>
        <dbReference type="SAM" id="MobiDB-lite"/>
    </source>
</evidence>
<dbReference type="EMBL" id="CP036263">
    <property type="protein sequence ID" value="QDS99502.1"/>
    <property type="molecule type" value="Genomic_DNA"/>
</dbReference>
<feature type="coiled-coil region" evidence="1">
    <location>
        <begin position="275"/>
        <end position="302"/>
    </location>
</feature>
<sequence length="1138" mass="121338">MKTQDFLNILEDRQLVPKTIVDKLRAKLNQGDSRITSKSVLKYLVKKELITRRQAKDLLTTTLTVTDKAESSILGIVPLPEQPSEKHPPEPKPMIADEPAEPAAKAPKTKPAAPEPVVESAPLDDPLSAFSSDGESSAGGGMLNDPLLAESTGQDPLLDDAEGPAKTKGKRKGKRGKKRDRKRGKQNEWDSPLLLLGGGGLVALLLAGGLIYWLLTRENADHVLNEATTAFESQNYGQSIEAYERFAEGFQGHPEYGNAIVRLGMAKIWKATQNTKKFDKALEVAQAELDEIEEEESFAADTESKRELSSLLTEIAEGLSEQAENEEDSATIDQRIKQTEEALALTANTKYVPSSYRQDDRLSIVEETLTRVRKQQTRDTELAEAFTQIDNAVADGDPAQAFSTYKTLLSKYPGLRSNEPLSKKVLDIAAAEQALVRFEKSSQAATKEPRKQAVLGEVALARRTGGAAQGVSGQAIFSLDGGLYGVRAADGDLLWRRSIGQTIDSQPLIAGGQVYCWEPTTGDLICLETRSGKLLWRQPLADRLATPVLSGDQLLVAGHSGKLYVLSAKSGDLKGYVQFSQPLNTPPALNSRGDRLYLAGEHSNIYTLSNDDLSCLGVYYLGHAEDSVRVSPLSVLNKLLVAENTGTETSTLHVLSLNDQGAAASETASERLKGLVTTPLLLDGRRLAAVTTLGKATVYEIGAGDGKDAIVELAGRDADRGPQVARHGLMVDRHLWIAGSELLKLAVQPTGNSLPVRSIDRDYQGEIFDAPLQSIEGLVLHARREPGQAGVKVSAMNAEEGKSLWETTVATPNAGPAIATGDTLSVISASGDKYELTQEDFRRGVATTSAHPASLPKQPLTFNLLAEGGTLFGGSVGSKQLLLAGAENKPKLLTLAAPLASKPIAWQKGVIAPTQVGQVFLLNASDGRELATAFQPELSPGKDYQWLAPAATGGDTSLVALSDGVEKIYALKLESNPQPHLAAVAAADIGPSPLVTQLATVGERVFAGTKAGKLVSFLLPNLEPGGEVDLGGQIIWGPYPAGHGMLVMLDTKEIVFVRDDQASWRQPFTDDTPAGGPLVSEEGITLARRDGHLVTLSLADGTEVSAVETGRAIAAGPTAFGSRVVVTSADGAVMIVDQ</sequence>
<protein>
    <submittedName>
        <fullName evidence="5">Outer membrane biogenesis protein BamB</fullName>
    </submittedName>
</protein>